<protein>
    <submittedName>
        <fullName evidence="2">Uncharacterized protein LOC117641333</fullName>
    </submittedName>
</protein>
<keyword evidence="1" id="KW-1185">Reference proteome</keyword>
<dbReference type="Proteomes" id="UP000515158">
    <property type="component" value="Unplaced"/>
</dbReference>
<dbReference type="InParanoid" id="A0A6P8YKH2"/>
<dbReference type="GeneID" id="117641333"/>
<dbReference type="AlphaFoldDB" id="A0A6P8YKH2"/>
<proteinExistence type="predicted"/>
<dbReference type="KEGG" id="tpal:117641333"/>
<name>A0A6P8YKH2_THRPL</name>
<gene>
    <name evidence="2" type="primary">LOC117641333</name>
</gene>
<evidence type="ECO:0000313" key="2">
    <source>
        <dbReference type="RefSeq" id="XP_034234452.1"/>
    </source>
</evidence>
<dbReference type="RefSeq" id="XP_034234452.1">
    <property type="nucleotide sequence ID" value="XM_034378561.1"/>
</dbReference>
<reference evidence="2" key="1">
    <citation type="submission" date="2025-08" db="UniProtKB">
        <authorList>
            <consortium name="RefSeq"/>
        </authorList>
    </citation>
    <scope>IDENTIFICATION</scope>
    <source>
        <tissue evidence="2">Total insect</tissue>
    </source>
</reference>
<sequence length="176" mass="19411">MSEGMLSMVPGSRRVVGCAATDDGLLSSQKKVLRDVKNTLQSHSNCCKPASKPVLDNVNPVVVNQDLGPRPVIYCGQDDQFWDPCDCSKTADELLSSRLPCEYLNNTDFAYIMRGLVGIPSGHGYDSDCSDVEYSYLDEPFIENSLDFLDTSPIPTELNLLPIYLDPPTLIDVEDE</sequence>
<organism evidence="2">
    <name type="scientific">Thrips palmi</name>
    <name type="common">Melon thrips</name>
    <dbReference type="NCBI Taxonomy" id="161013"/>
    <lineage>
        <taxon>Eukaryota</taxon>
        <taxon>Metazoa</taxon>
        <taxon>Ecdysozoa</taxon>
        <taxon>Arthropoda</taxon>
        <taxon>Hexapoda</taxon>
        <taxon>Insecta</taxon>
        <taxon>Pterygota</taxon>
        <taxon>Neoptera</taxon>
        <taxon>Paraneoptera</taxon>
        <taxon>Thysanoptera</taxon>
        <taxon>Terebrantia</taxon>
        <taxon>Thripoidea</taxon>
        <taxon>Thripidae</taxon>
        <taxon>Thrips</taxon>
    </lineage>
</organism>
<evidence type="ECO:0000313" key="1">
    <source>
        <dbReference type="Proteomes" id="UP000515158"/>
    </source>
</evidence>
<accession>A0A6P8YKH2</accession>